<dbReference type="GO" id="GO:0006915">
    <property type="term" value="P:apoptotic process"/>
    <property type="evidence" value="ECO:0007669"/>
    <property type="project" value="UniProtKB-KW"/>
</dbReference>
<dbReference type="AlphaFoldDB" id="A0A556U8J1"/>
<evidence type="ECO:0000256" key="21">
    <source>
        <dbReference type="ARBA" id="ARBA00093583"/>
    </source>
</evidence>
<protein>
    <recommendedName>
        <fullName evidence="5">Autophagy protein 5</fullName>
    </recommendedName>
</protein>
<dbReference type="SUPFAM" id="SSF81296">
    <property type="entry name" value="E set domains"/>
    <property type="match status" value="1"/>
</dbReference>
<evidence type="ECO:0000256" key="16">
    <source>
        <dbReference type="ARBA" id="ARBA00023125"/>
    </source>
</evidence>
<evidence type="ECO:0000256" key="12">
    <source>
        <dbReference type="ARBA" id="ARBA00022859"/>
    </source>
</evidence>
<comment type="subcellular location">
    <subcellularLocation>
        <location evidence="2">Cytoplasm</location>
    </subcellularLocation>
    <subcellularLocation>
        <location evidence="1">Nucleus</location>
    </subcellularLocation>
    <subcellularLocation>
        <location evidence="3">Preautophagosomal structure membrane</location>
        <topology evidence="3">Peripheral membrane protein</topology>
    </subcellularLocation>
</comment>
<sequence>MGSGHKEPEFDFSFLFEYGSRGGEMEMEREAFSYTPNVSLSLPLGMANPCLASQYHNLQSSPIISGSSCHQSSYGLHENTMAPNYYFPGLRPNGAPPLERPRIEITSYSQMPEEEVEESGTMGPVAKRVNIVTLTLPSADGYRDPSSLSPASSCNSEASYESGFYNYENSPQNSPWQSPCVSPKCLPSSMLSFPPHGHAPGPSPRHSPSSSPNDDIGSHGKRKYSFNGTPYGHAPVISPNHSPGASPQGSPRLEESWLGTTNQYTNSAIVAAINALSTDGLPDLGDGVPNKSRKTSLEHNASMGLKVEPANDDEGTELVPEDYNSNRMPFKKESYCSGFLDVPPHSYSWPKPKPYLSPSLPALDWQLPSCSGPYNLQIEVQPKSHHRAHYETEGSRGAVKALSGGHPVVQLYGYMESEPLTLQLFIGTADDRLLRPHAFYQVHRITGKTVSTASHEALQSNTKVLEIPLLPENNMRAIIDCAGILKLRNSDIELRKGETDIGRKNTRVRMVFRVHINQPNGRTVSLQVASNPIECSQRSAQELPLVEKQSLDSYSVSGGKRMLLSGHNFLPESKVMFVEKAQDGHHVWETEANVDKDSRKSTSLVVEIPPYRNQRISNPVNVSFYVCNGKRKRSQCQRFTYLPGNVPMIKTEPADDYESRMSIHTNPYFGQQRLPTMMPLDEPEPCMVASYAPCASHPAPMLCSSPSSSPKLHDLSPVPFPKCLSNSPIHSAMPGGTASVQNPPTHHGLALPGSPDPTSLALQHPQGSPHLGSPSYHPLYPNSSPSSSPTSHPSTPGTAAESPYLPTFGSTQPRGSPPTLLADDHDSPALPVTIKQEPQELDQMYLDDVEKLMAWKWKVLVDKAKQCNVVWCGVVKPDPIICVTWRAAVMADDKDVLRDVWFGRIPACFALHPDEVTEREAEPFYLLLPRVSYLMLVTDKVKKHFLKVVKAEDVEEMWFEYEGTPLKWHYPIGVLFDLHASNTALPWSITVHFKHFPDRDLLRCPSSTAIEAHFMSTIKEADALKHKGQVINDMQKKDHKQLWMGLQNDKFDQFWAMNRKLMEYPTDEGGFRYIPFRIYQTLSDRPFIQKLFRPVSSERHALTLGDLLKEMVPAAVCQEDVPKKYQVLIHGIEPLFETPIQWLSEHLSHPDNFLHICVAPAPND</sequence>
<keyword evidence="15" id="KW-0805">Transcription regulation</keyword>
<evidence type="ECO:0000256" key="20">
    <source>
        <dbReference type="ARBA" id="ARBA00025421"/>
    </source>
</evidence>
<dbReference type="GO" id="GO:0005634">
    <property type="term" value="C:nucleus"/>
    <property type="evidence" value="ECO:0007669"/>
    <property type="project" value="UniProtKB-SubCell"/>
</dbReference>
<evidence type="ECO:0000256" key="3">
    <source>
        <dbReference type="ARBA" id="ARBA00004623"/>
    </source>
</evidence>
<dbReference type="PRINTS" id="PR01789">
    <property type="entry name" value="NUCFACTORATC"/>
</dbReference>
<evidence type="ECO:0000256" key="13">
    <source>
        <dbReference type="ARBA" id="ARBA00022990"/>
    </source>
</evidence>
<keyword evidence="7" id="KW-1017">Isopeptide bond</keyword>
<dbReference type="GO" id="GO:0000978">
    <property type="term" value="F:RNA polymerase II cis-regulatory region sequence-specific DNA binding"/>
    <property type="evidence" value="ECO:0007669"/>
    <property type="project" value="TreeGrafter"/>
</dbReference>
<dbReference type="GO" id="GO:0060429">
    <property type="term" value="P:epithelium development"/>
    <property type="evidence" value="ECO:0007669"/>
    <property type="project" value="UniProtKB-ARBA"/>
</dbReference>
<dbReference type="Gene3D" id="1.10.246.190">
    <property type="entry name" value="Autophagy protein Apg5, helix rich domain"/>
    <property type="match status" value="1"/>
</dbReference>
<keyword evidence="6" id="KW-0963">Cytoplasm</keyword>
<evidence type="ECO:0000259" key="23">
    <source>
        <dbReference type="PROSITE" id="PS50254"/>
    </source>
</evidence>
<keyword evidence="8" id="KW-0597">Phosphoprotein</keyword>
<feature type="domain" description="RHD" evidence="23">
    <location>
        <begin position="358"/>
        <end position="540"/>
    </location>
</feature>
<dbReference type="Pfam" id="PF20638">
    <property type="entry name" value="ATG5_UblA"/>
    <property type="match status" value="1"/>
</dbReference>
<dbReference type="Pfam" id="PF00554">
    <property type="entry name" value="RHD_DNA_bind"/>
    <property type="match status" value="1"/>
</dbReference>
<dbReference type="Pfam" id="PF04106">
    <property type="entry name" value="ATG5_UblB"/>
    <property type="match status" value="1"/>
</dbReference>
<dbReference type="InterPro" id="IPR042526">
    <property type="entry name" value="Atg5_HR"/>
</dbReference>
<comment type="subunit">
    <text evidence="21">Forms a conjugate with ATG12. Part of the minor complex composed of 4 sets of ATG12-ATG5 and ATG16L1 (400 kDa); this complex interacts with ATG3 leading to disruption of ATG7 interaction and promotion of ATG8-like proteins lipidation. Forms an 800-kDa complex composed of ATG12-ATG5 and ATG16L2. The ATG12-ATG5 conjugate interacts with RAB33A; this interaction is bridged by ATG16L1 and promotes ATG12-ATG5-ATG16L1 complex recruitment to phagophores. Interacts with TECPR1; the interaction is direct and does not take place when ATG16L1 is associated with the ATG5-ATG12 conjugate. Interacts with DHX58/RIG-1, IFIH1/MDA5 and MAVS/IPS-1 in monomeric form as well as in ATG12-ATG5 conjugate form. The interaction with MAVS is further enhanced upon vesicular stomatitis virus (VSV) infection. Interacts with ATG3. Interacts with ATG7 and ATG10. Interacts with FADD. Interacts with Bassoon/BSN; this interaction is important for the regulation of presynaptic autophagy. Interacts with ATG16L2.</text>
</comment>
<evidence type="ECO:0000256" key="8">
    <source>
        <dbReference type="ARBA" id="ARBA00022553"/>
    </source>
</evidence>
<dbReference type="Gene3D" id="2.60.40.340">
    <property type="entry name" value="Rel homology domain (RHD), DNA-binding domain"/>
    <property type="match status" value="1"/>
</dbReference>
<evidence type="ECO:0000256" key="2">
    <source>
        <dbReference type="ARBA" id="ARBA00004496"/>
    </source>
</evidence>
<keyword evidence="12" id="KW-0391">Immunity</keyword>
<dbReference type="InterPro" id="IPR013783">
    <property type="entry name" value="Ig-like_fold"/>
</dbReference>
<gene>
    <name evidence="24" type="ORF">Baya_9507</name>
</gene>
<keyword evidence="18" id="KW-0804">Transcription</keyword>
<accession>A0A556U8J1</accession>
<dbReference type="GO" id="GO:0005667">
    <property type="term" value="C:transcription regulator complex"/>
    <property type="evidence" value="ECO:0007669"/>
    <property type="project" value="TreeGrafter"/>
</dbReference>
<dbReference type="FunFam" id="3.10.20.90:FF:000100">
    <property type="entry name" value="Autophagy related 5"/>
    <property type="match status" value="1"/>
</dbReference>
<evidence type="ECO:0000256" key="22">
    <source>
        <dbReference type="SAM" id="MobiDB-lite"/>
    </source>
</evidence>
<dbReference type="Pfam" id="PF20637">
    <property type="entry name" value="ATG5_HBR"/>
    <property type="match status" value="1"/>
</dbReference>
<evidence type="ECO:0000256" key="18">
    <source>
        <dbReference type="ARBA" id="ARBA00023163"/>
    </source>
</evidence>
<evidence type="ECO:0000313" key="25">
    <source>
        <dbReference type="Proteomes" id="UP000319801"/>
    </source>
</evidence>
<organism evidence="24 25">
    <name type="scientific">Bagarius yarrelli</name>
    <name type="common">Goonch</name>
    <name type="synonym">Bagrus yarrelli</name>
    <dbReference type="NCBI Taxonomy" id="175774"/>
    <lineage>
        <taxon>Eukaryota</taxon>
        <taxon>Metazoa</taxon>
        <taxon>Chordata</taxon>
        <taxon>Craniata</taxon>
        <taxon>Vertebrata</taxon>
        <taxon>Euteleostomi</taxon>
        <taxon>Actinopterygii</taxon>
        <taxon>Neopterygii</taxon>
        <taxon>Teleostei</taxon>
        <taxon>Ostariophysi</taxon>
        <taxon>Siluriformes</taxon>
        <taxon>Sisoridae</taxon>
        <taxon>Sisorinae</taxon>
        <taxon>Bagarius</taxon>
    </lineage>
</organism>
<dbReference type="GO" id="GO:0009653">
    <property type="term" value="P:anatomical structure morphogenesis"/>
    <property type="evidence" value="ECO:0007669"/>
    <property type="project" value="UniProtKB-ARBA"/>
</dbReference>
<dbReference type="Gene3D" id="2.60.40.10">
    <property type="entry name" value="Immunoglobulins"/>
    <property type="match status" value="1"/>
</dbReference>
<dbReference type="PANTHER" id="PTHR12533">
    <property type="entry name" value="NFAT"/>
    <property type="match status" value="1"/>
</dbReference>
<dbReference type="InterPro" id="IPR032397">
    <property type="entry name" value="RHD_dimer"/>
</dbReference>
<dbReference type="FunFam" id="3.10.20.620:FF:000001">
    <property type="entry name" value="Autophagy related 5"/>
    <property type="match status" value="1"/>
</dbReference>
<dbReference type="GO" id="GO:0043069">
    <property type="term" value="P:negative regulation of programmed cell death"/>
    <property type="evidence" value="ECO:0007669"/>
    <property type="project" value="UniProtKB-ARBA"/>
</dbReference>
<keyword evidence="25" id="KW-1185">Reference proteome</keyword>
<evidence type="ECO:0000256" key="15">
    <source>
        <dbReference type="ARBA" id="ARBA00023015"/>
    </source>
</evidence>
<dbReference type="GO" id="GO:0000045">
    <property type="term" value="P:autophagosome assembly"/>
    <property type="evidence" value="ECO:0007669"/>
    <property type="project" value="UniProtKB-ARBA"/>
</dbReference>
<feature type="region of interest" description="Disordered" evidence="22">
    <location>
        <begin position="191"/>
        <end position="255"/>
    </location>
</feature>
<dbReference type="GO" id="GO:0007399">
    <property type="term" value="P:nervous system development"/>
    <property type="evidence" value="ECO:0007669"/>
    <property type="project" value="UniProtKB-ARBA"/>
</dbReference>
<keyword evidence="19" id="KW-0539">Nucleus</keyword>
<keyword evidence="10" id="KW-0677">Repeat</keyword>
<dbReference type="OrthoDB" id="5346094at2759"/>
<keyword evidence="13" id="KW-0007">Acetylation</keyword>
<comment type="caution">
    <text evidence="24">The sequence shown here is derived from an EMBL/GenBank/DDBJ whole genome shotgun (WGS) entry which is preliminary data.</text>
</comment>
<keyword evidence="11" id="KW-0832">Ubl conjugation</keyword>
<evidence type="ECO:0000256" key="6">
    <source>
        <dbReference type="ARBA" id="ARBA00022490"/>
    </source>
</evidence>
<dbReference type="FunFam" id="2.60.40.10:FF:000040">
    <property type="entry name" value="Nuclear factor of activated T-cells, cytoplasmic, calcineurin-dependent 2"/>
    <property type="match status" value="1"/>
</dbReference>
<dbReference type="GO" id="GO:0033173">
    <property type="term" value="P:calcineurin-NFAT signaling cascade"/>
    <property type="evidence" value="ECO:0007669"/>
    <property type="project" value="TreeGrafter"/>
</dbReference>
<evidence type="ECO:0000256" key="11">
    <source>
        <dbReference type="ARBA" id="ARBA00022843"/>
    </source>
</evidence>
<keyword evidence="9" id="KW-0053">Apoptosis</keyword>
<dbReference type="GO" id="GO:0034045">
    <property type="term" value="C:phagophore assembly site membrane"/>
    <property type="evidence" value="ECO:0007669"/>
    <property type="project" value="UniProtKB-SubCell"/>
</dbReference>
<proteinExistence type="inferred from homology"/>
<evidence type="ECO:0000256" key="10">
    <source>
        <dbReference type="ARBA" id="ARBA00022737"/>
    </source>
</evidence>
<comment type="similarity">
    <text evidence="4">Belongs to the ATG5 family.</text>
</comment>
<feature type="compositionally biased region" description="Low complexity" evidence="22">
    <location>
        <begin position="773"/>
        <end position="796"/>
    </location>
</feature>
<evidence type="ECO:0000256" key="19">
    <source>
        <dbReference type="ARBA" id="ARBA00023242"/>
    </source>
</evidence>
<evidence type="ECO:0000313" key="24">
    <source>
        <dbReference type="EMBL" id="TSO05384.1"/>
    </source>
</evidence>
<dbReference type="SUPFAM" id="SSF49417">
    <property type="entry name" value="p53-like transcription factors"/>
    <property type="match status" value="1"/>
</dbReference>
<feature type="region of interest" description="Disordered" evidence="22">
    <location>
        <begin position="731"/>
        <end position="827"/>
    </location>
</feature>
<dbReference type="Gene3D" id="3.10.20.90">
    <property type="entry name" value="Phosphatidylinositol 3-kinase Catalytic Subunit, Chain A, domain 1"/>
    <property type="match status" value="1"/>
</dbReference>
<dbReference type="PROSITE" id="PS50254">
    <property type="entry name" value="REL_2"/>
    <property type="match status" value="1"/>
</dbReference>
<keyword evidence="16" id="KW-0238">DNA-binding</keyword>
<dbReference type="InterPro" id="IPR008967">
    <property type="entry name" value="p53-like_TF_DNA-bd_sf"/>
</dbReference>
<dbReference type="CDD" id="cd07881">
    <property type="entry name" value="RHD-n_NFAT"/>
    <property type="match status" value="1"/>
</dbReference>
<feature type="compositionally biased region" description="Low complexity" evidence="22">
    <location>
        <begin position="192"/>
        <end position="212"/>
    </location>
</feature>
<dbReference type="FunFam" id="2.60.40.340:FF:000001">
    <property type="entry name" value="Nuclear factor of activated T-cells, cytoplasmic, calcineurin-dependent 2"/>
    <property type="match status" value="1"/>
</dbReference>
<feature type="compositionally biased region" description="Polar residues" evidence="22">
    <location>
        <begin position="239"/>
        <end position="249"/>
    </location>
</feature>
<dbReference type="InterPro" id="IPR042527">
    <property type="entry name" value="Atg5_UblA_dom_sf"/>
</dbReference>
<dbReference type="InterPro" id="IPR008366">
    <property type="entry name" value="NFAT"/>
</dbReference>
<dbReference type="InterPro" id="IPR048318">
    <property type="entry name" value="ATG5_UblB"/>
</dbReference>
<dbReference type="InterPro" id="IPR037059">
    <property type="entry name" value="RHD_DNA_bind_dom_sf"/>
</dbReference>
<evidence type="ECO:0000256" key="14">
    <source>
        <dbReference type="ARBA" id="ARBA00023006"/>
    </source>
</evidence>
<dbReference type="InterPro" id="IPR014756">
    <property type="entry name" value="Ig_E-set"/>
</dbReference>
<evidence type="ECO:0000256" key="7">
    <source>
        <dbReference type="ARBA" id="ARBA00022499"/>
    </source>
</evidence>
<dbReference type="EMBL" id="VCAZ01000063">
    <property type="protein sequence ID" value="TSO05384.1"/>
    <property type="molecule type" value="Genomic_DNA"/>
</dbReference>
<reference evidence="24 25" key="1">
    <citation type="journal article" date="2019" name="Genome Biol. Evol.">
        <title>Whole-Genome Sequencing of the Giant Devil Catfish, Bagarius yarrelli.</title>
        <authorList>
            <person name="Jiang W."/>
            <person name="Lv Y."/>
            <person name="Cheng L."/>
            <person name="Yang K."/>
            <person name="Chao B."/>
            <person name="Wang X."/>
            <person name="Li Y."/>
            <person name="Pan X."/>
            <person name="You X."/>
            <person name="Zhang Y."/>
            <person name="Yang J."/>
            <person name="Li J."/>
            <person name="Zhang X."/>
            <person name="Liu S."/>
            <person name="Sun C."/>
            <person name="Yang J."/>
            <person name="Shi Q."/>
        </authorList>
    </citation>
    <scope>NUCLEOTIDE SEQUENCE [LARGE SCALE GENOMIC DNA]</scope>
    <source>
        <strain evidence="24">JWS20170419001</strain>
        <tissue evidence="24">Muscle</tissue>
    </source>
</reference>
<name>A0A556U8J1_BAGYA</name>
<dbReference type="FunFam" id="1.10.246.190:FF:000001">
    <property type="entry name" value="Autophagy related 5"/>
    <property type="match status" value="1"/>
</dbReference>
<evidence type="ECO:0000256" key="17">
    <source>
        <dbReference type="ARBA" id="ARBA00023136"/>
    </source>
</evidence>
<dbReference type="GO" id="GO:0000981">
    <property type="term" value="F:DNA-binding transcription factor activity, RNA polymerase II-specific"/>
    <property type="evidence" value="ECO:0007669"/>
    <property type="project" value="TreeGrafter"/>
</dbReference>
<dbReference type="SMART" id="SM00429">
    <property type="entry name" value="IPT"/>
    <property type="match status" value="1"/>
</dbReference>
<dbReference type="GO" id="GO:0002376">
    <property type="term" value="P:immune system process"/>
    <property type="evidence" value="ECO:0007669"/>
    <property type="project" value="UniProtKB-KW"/>
</dbReference>
<dbReference type="PANTHER" id="PTHR12533:SF5">
    <property type="entry name" value="NUCLEAR FACTOR OF ACTIVATED T-CELLS, CYTOPLASMIC 1"/>
    <property type="match status" value="1"/>
</dbReference>
<evidence type="ECO:0000256" key="4">
    <source>
        <dbReference type="ARBA" id="ARBA00006910"/>
    </source>
</evidence>
<comment type="function">
    <text evidence="20">May play an important role in the apoptotic process, possibly within the modified cytoskeleton. Its expression is a relatively late event in the apoptotic process, occurring downstream of caspase activity. Plays a crucial role in IFN-gamma-induced autophagic cell death by interacting with FADD.</text>
</comment>
<evidence type="ECO:0000256" key="1">
    <source>
        <dbReference type="ARBA" id="ARBA00004123"/>
    </source>
</evidence>
<keyword evidence="17" id="KW-0472">Membrane</keyword>
<keyword evidence="14" id="KW-0072">Autophagy</keyword>
<evidence type="ECO:0000256" key="9">
    <source>
        <dbReference type="ARBA" id="ARBA00022703"/>
    </source>
</evidence>
<dbReference type="Proteomes" id="UP000319801">
    <property type="component" value="Unassembled WGS sequence"/>
</dbReference>
<dbReference type="InterPro" id="IPR011539">
    <property type="entry name" value="RHD_DNA_bind_dom"/>
</dbReference>
<dbReference type="InterPro" id="IPR048939">
    <property type="entry name" value="ATG5_UblA"/>
</dbReference>
<dbReference type="Gene3D" id="3.10.20.620">
    <property type="match status" value="1"/>
</dbReference>
<dbReference type="Pfam" id="PF16179">
    <property type="entry name" value="RHD_dimer"/>
    <property type="match status" value="1"/>
</dbReference>
<dbReference type="InterPro" id="IPR048940">
    <property type="entry name" value="ATG5_HBR"/>
</dbReference>
<evidence type="ECO:0000256" key="5">
    <source>
        <dbReference type="ARBA" id="ARBA00015616"/>
    </source>
</evidence>
<dbReference type="InterPro" id="IPR002909">
    <property type="entry name" value="IPT_dom"/>
</dbReference>